<accession>A0AAJ0GQD7</accession>
<dbReference type="RefSeq" id="XP_062719946.1">
    <property type="nucleotide sequence ID" value="XM_062862957.1"/>
</dbReference>
<name>A0AAJ0GQD7_9PEZI</name>
<dbReference type="Proteomes" id="UP001273166">
    <property type="component" value="Unassembled WGS sequence"/>
</dbReference>
<protein>
    <submittedName>
        <fullName evidence="1">Uncharacterized protein</fullName>
    </submittedName>
</protein>
<comment type="caution">
    <text evidence="1">The sequence shown here is derived from an EMBL/GenBank/DDBJ whole genome shotgun (WGS) entry which is preliminary data.</text>
</comment>
<sequence length="122" mass="14109">MSFFDRQDIPGKRRDDGAFEDDVAMLTDYCLIVADEAQDEFEMHGLVQLSMRTSLEASKQCRFVHRRLRRTPCELRGLQMPSRNCRNARDRANSLIIIVCSRMLSVLGSPTLPHPLLRLQHH</sequence>
<dbReference type="EMBL" id="JAUDZG010000005">
    <property type="protein sequence ID" value="KAK3304166.1"/>
    <property type="molecule type" value="Genomic_DNA"/>
</dbReference>
<gene>
    <name evidence="1" type="ORF">B0T15DRAFT_231885</name>
</gene>
<proteinExistence type="predicted"/>
<evidence type="ECO:0000313" key="2">
    <source>
        <dbReference type="Proteomes" id="UP001273166"/>
    </source>
</evidence>
<dbReference type="AlphaFoldDB" id="A0AAJ0GQD7"/>
<reference evidence="1" key="1">
    <citation type="journal article" date="2023" name="Mol. Phylogenet. Evol.">
        <title>Genome-scale phylogeny and comparative genomics of the fungal order Sordariales.</title>
        <authorList>
            <person name="Hensen N."/>
            <person name="Bonometti L."/>
            <person name="Westerberg I."/>
            <person name="Brannstrom I.O."/>
            <person name="Guillou S."/>
            <person name="Cros-Aarteil S."/>
            <person name="Calhoun S."/>
            <person name="Haridas S."/>
            <person name="Kuo A."/>
            <person name="Mondo S."/>
            <person name="Pangilinan J."/>
            <person name="Riley R."/>
            <person name="LaButti K."/>
            <person name="Andreopoulos B."/>
            <person name="Lipzen A."/>
            <person name="Chen C."/>
            <person name="Yan M."/>
            <person name="Daum C."/>
            <person name="Ng V."/>
            <person name="Clum A."/>
            <person name="Steindorff A."/>
            <person name="Ohm R.A."/>
            <person name="Martin F."/>
            <person name="Silar P."/>
            <person name="Natvig D.O."/>
            <person name="Lalanne C."/>
            <person name="Gautier V."/>
            <person name="Ament-Velasquez S.L."/>
            <person name="Kruys A."/>
            <person name="Hutchinson M.I."/>
            <person name="Powell A.J."/>
            <person name="Barry K."/>
            <person name="Miller A.N."/>
            <person name="Grigoriev I.V."/>
            <person name="Debuchy R."/>
            <person name="Gladieux P."/>
            <person name="Hiltunen Thoren M."/>
            <person name="Johannesson H."/>
        </authorList>
    </citation>
    <scope>NUCLEOTIDE SEQUENCE</scope>
    <source>
        <strain evidence="1">CBS 333.67</strain>
    </source>
</reference>
<organism evidence="1 2">
    <name type="scientific">Chaetomium strumarium</name>
    <dbReference type="NCBI Taxonomy" id="1170767"/>
    <lineage>
        <taxon>Eukaryota</taxon>
        <taxon>Fungi</taxon>
        <taxon>Dikarya</taxon>
        <taxon>Ascomycota</taxon>
        <taxon>Pezizomycotina</taxon>
        <taxon>Sordariomycetes</taxon>
        <taxon>Sordariomycetidae</taxon>
        <taxon>Sordariales</taxon>
        <taxon>Chaetomiaceae</taxon>
        <taxon>Chaetomium</taxon>
    </lineage>
</organism>
<keyword evidence="2" id="KW-1185">Reference proteome</keyword>
<reference evidence="1" key="2">
    <citation type="submission" date="2023-06" db="EMBL/GenBank/DDBJ databases">
        <authorList>
            <consortium name="Lawrence Berkeley National Laboratory"/>
            <person name="Mondo S.J."/>
            <person name="Hensen N."/>
            <person name="Bonometti L."/>
            <person name="Westerberg I."/>
            <person name="Brannstrom I.O."/>
            <person name="Guillou S."/>
            <person name="Cros-Aarteil S."/>
            <person name="Calhoun S."/>
            <person name="Haridas S."/>
            <person name="Kuo A."/>
            <person name="Pangilinan J."/>
            <person name="Riley R."/>
            <person name="Labutti K."/>
            <person name="Andreopoulos B."/>
            <person name="Lipzen A."/>
            <person name="Chen C."/>
            <person name="Yanf M."/>
            <person name="Daum C."/>
            <person name="Ng V."/>
            <person name="Clum A."/>
            <person name="Steindorff A."/>
            <person name="Ohm R."/>
            <person name="Martin F."/>
            <person name="Silar P."/>
            <person name="Natvig D."/>
            <person name="Lalanne C."/>
            <person name="Gautier V."/>
            <person name="Ament-Velasquez S.L."/>
            <person name="Kruys A."/>
            <person name="Hutchinson M.I."/>
            <person name="Powell A.J."/>
            <person name="Barry K."/>
            <person name="Miller A.N."/>
            <person name="Grigoriev I.V."/>
            <person name="Debuchy R."/>
            <person name="Gladieux P."/>
            <person name="Thoren M.H."/>
            <person name="Johannesson H."/>
        </authorList>
    </citation>
    <scope>NUCLEOTIDE SEQUENCE</scope>
    <source>
        <strain evidence="1">CBS 333.67</strain>
    </source>
</reference>
<evidence type="ECO:0000313" key="1">
    <source>
        <dbReference type="EMBL" id="KAK3304166.1"/>
    </source>
</evidence>
<dbReference type="GeneID" id="87881786"/>